<evidence type="ECO:0000259" key="14">
    <source>
        <dbReference type="Pfam" id="PF07715"/>
    </source>
</evidence>
<evidence type="ECO:0000256" key="9">
    <source>
        <dbReference type="ARBA" id="ARBA00023002"/>
    </source>
</evidence>
<dbReference type="Pfam" id="PF07715">
    <property type="entry name" value="Plug"/>
    <property type="match status" value="1"/>
</dbReference>
<gene>
    <name evidence="15" type="ORF">SAMN02927937_02097</name>
</gene>
<accession>A0A1H6LRE3</accession>
<dbReference type="Gene3D" id="2.170.130.10">
    <property type="entry name" value="TonB-dependent receptor, plug domain"/>
    <property type="match status" value="1"/>
</dbReference>
<name>A0A1H6LRE3_9FLAO</name>
<comment type="similarity">
    <text evidence="13">Belongs to the monomeric-type IDH family.</text>
</comment>
<dbReference type="Proteomes" id="UP000199634">
    <property type="component" value="Unassembled WGS sequence"/>
</dbReference>
<dbReference type="InterPro" id="IPR012910">
    <property type="entry name" value="Plug_dom"/>
</dbReference>
<sequence length="792" mass="90001">MKKTLLIVTLSLWGIQSRAQDRHLFAGYIYDEQTGAAIAGASIKKSNSVISQKSDENGYFFSSTSFATFTITIEKTGYETYTEEINHTEAATRTFYLTPIYAEPNELDEIIITTSNKINIRKPEMSVNKLTAAEIKKAPVVLGETDILKTILLLPGVVNSGEGTSGFNVRGGGSDQNLLLLDQTSVYGSSHLYGFFSVFNNDAVSNIKLYKGGIPARYGGRGSSVLEINQKEGDYKDFKATGGIGLLSSRLMVEGPVIKDKLSYLFAGRASYAHLFLKLTDIESSAYFYDLNTKWSYLMNDKNQLYFTGYFGRDIFKFNDSFDNKFGNTVANLTWNSKYSSKINSEASVRYSDYYYGLTLNFVGFSWDSGIKNYDFNYKINHEISDRLSLKYGISSLYYNFNPGTMEPNKPDSQINSFQIPHKYAWENAIFIEAEQEINSFLSVNYGLRYSMFKRLGEENINLYENNNPVVYNQQTDTYEKAVPIGTKSYGKNKSISKFDNFEPRVAVSVKLTDDQSVKMSYNRMAQYVHLISNTTSATPLDIWEPSGPYVKPQIVDQYAVGYFQNLNDNKYSLEIESYFKLGKNRLDYIDGADLIGNRAIEQVLLNGKTEAYGLEFLFRKNEGKLTGWVAYTIAKSMQQTPGRTPQETGINNGEWYRTPHDRLHDLSIVATYDFSKKWNFSASFTLQSGRPVTYPDGKYEFLGVQVPNYNKRNNYSMPAFHHLDISATYTPTKNENRKWQSEWVFGIYNVYNRKNAASISFRSVEDSNTMTETTKLSIFGIVPSVTYNFKF</sequence>
<comment type="subcellular location">
    <subcellularLocation>
        <location evidence="2">Cell outer membrane</location>
    </subcellularLocation>
</comment>
<dbReference type="AlphaFoldDB" id="A0A1H6LRE3"/>
<dbReference type="Gene3D" id="2.60.40.1120">
    <property type="entry name" value="Carboxypeptidase-like, regulatory domain"/>
    <property type="match status" value="1"/>
</dbReference>
<comment type="catalytic activity">
    <reaction evidence="12">
        <text>D-threo-isocitrate + NADP(+) = 2-oxoglutarate + CO2 + NADPH</text>
        <dbReference type="Rhea" id="RHEA:19629"/>
        <dbReference type="ChEBI" id="CHEBI:15562"/>
        <dbReference type="ChEBI" id="CHEBI:16526"/>
        <dbReference type="ChEBI" id="CHEBI:16810"/>
        <dbReference type="ChEBI" id="CHEBI:57783"/>
        <dbReference type="ChEBI" id="CHEBI:58349"/>
        <dbReference type="EC" id="1.1.1.42"/>
    </reaction>
</comment>
<organism evidence="15 16">
    <name type="scientific">Paenimyroides marinum</name>
    <dbReference type="NCBI Taxonomy" id="1159016"/>
    <lineage>
        <taxon>Bacteria</taxon>
        <taxon>Pseudomonadati</taxon>
        <taxon>Bacteroidota</taxon>
        <taxon>Flavobacteriia</taxon>
        <taxon>Flavobacteriales</taxon>
        <taxon>Flavobacteriaceae</taxon>
        <taxon>Paenimyroides</taxon>
    </lineage>
</organism>
<dbReference type="SUPFAM" id="SSF56935">
    <property type="entry name" value="Porins"/>
    <property type="match status" value="1"/>
</dbReference>
<dbReference type="GO" id="GO:0006099">
    <property type="term" value="P:tricarboxylic acid cycle"/>
    <property type="evidence" value="ECO:0007669"/>
    <property type="project" value="UniProtKB-KW"/>
</dbReference>
<dbReference type="GO" id="GO:0004450">
    <property type="term" value="F:isocitrate dehydrogenase (NADP+) activity"/>
    <property type="evidence" value="ECO:0007669"/>
    <property type="project" value="UniProtKB-EC"/>
</dbReference>
<protein>
    <recommendedName>
        <fullName evidence="3">isocitrate dehydrogenase (NADP(+))</fullName>
        <ecNumber evidence="3">1.1.1.42</ecNumber>
    </recommendedName>
</protein>
<evidence type="ECO:0000256" key="11">
    <source>
        <dbReference type="ARBA" id="ARBA00023237"/>
    </source>
</evidence>
<evidence type="ECO:0000256" key="12">
    <source>
        <dbReference type="ARBA" id="ARBA00023554"/>
    </source>
</evidence>
<dbReference type="GO" id="GO:0046872">
    <property type="term" value="F:metal ion binding"/>
    <property type="evidence" value="ECO:0007669"/>
    <property type="project" value="UniProtKB-KW"/>
</dbReference>
<evidence type="ECO:0000256" key="1">
    <source>
        <dbReference type="ARBA" id="ARBA00001946"/>
    </source>
</evidence>
<dbReference type="GO" id="GO:0009279">
    <property type="term" value="C:cell outer membrane"/>
    <property type="evidence" value="ECO:0007669"/>
    <property type="project" value="UniProtKB-SubCell"/>
</dbReference>
<dbReference type="Pfam" id="PF13715">
    <property type="entry name" value="CarbopepD_reg_2"/>
    <property type="match status" value="1"/>
</dbReference>
<dbReference type="EC" id="1.1.1.42" evidence="3"/>
<keyword evidence="4" id="KW-0329">Glyoxylate bypass</keyword>
<evidence type="ECO:0000256" key="7">
    <source>
        <dbReference type="ARBA" id="ARBA00022842"/>
    </source>
</evidence>
<keyword evidence="11" id="KW-0998">Cell outer membrane</keyword>
<comment type="cofactor">
    <cofactor evidence="1">
        <name>Mg(2+)</name>
        <dbReference type="ChEBI" id="CHEBI:18420"/>
    </cofactor>
</comment>
<dbReference type="OrthoDB" id="9803050at2"/>
<evidence type="ECO:0000313" key="15">
    <source>
        <dbReference type="EMBL" id="SEH91309.1"/>
    </source>
</evidence>
<dbReference type="RefSeq" id="WP_091100221.1">
    <property type="nucleotide sequence ID" value="NZ_FNXE01000030.1"/>
</dbReference>
<evidence type="ECO:0000256" key="3">
    <source>
        <dbReference type="ARBA" id="ARBA00013013"/>
    </source>
</evidence>
<dbReference type="STRING" id="1159016.SAMN02927937_02097"/>
<dbReference type="InterPro" id="IPR008969">
    <property type="entry name" value="CarboxyPept-like_regulatory"/>
</dbReference>
<evidence type="ECO:0000256" key="4">
    <source>
        <dbReference type="ARBA" id="ARBA00022435"/>
    </source>
</evidence>
<keyword evidence="15" id="KW-0675">Receptor</keyword>
<keyword evidence="6" id="KW-0479">Metal-binding</keyword>
<feature type="domain" description="TonB-dependent receptor plug" evidence="14">
    <location>
        <begin position="122"/>
        <end position="222"/>
    </location>
</feature>
<dbReference type="EMBL" id="FNXE01000030">
    <property type="protein sequence ID" value="SEH91309.1"/>
    <property type="molecule type" value="Genomic_DNA"/>
</dbReference>
<evidence type="ECO:0000313" key="16">
    <source>
        <dbReference type="Proteomes" id="UP000199634"/>
    </source>
</evidence>
<keyword evidence="5" id="KW-0816">Tricarboxylic acid cycle</keyword>
<dbReference type="PANTHER" id="PTHR36999">
    <property type="entry name" value="ISOCITRATE DEHYDROGENASE [NADP]"/>
    <property type="match status" value="1"/>
</dbReference>
<reference evidence="15 16" key="1">
    <citation type="submission" date="2016-10" db="EMBL/GenBank/DDBJ databases">
        <authorList>
            <person name="de Groot N.N."/>
        </authorList>
    </citation>
    <scope>NUCLEOTIDE SEQUENCE [LARGE SCALE GENOMIC DNA]</scope>
    <source>
        <strain evidence="15 16">CGMCC 1.10825</strain>
    </source>
</reference>
<evidence type="ECO:0000256" key="8">
    <source>
        <dbReference type="ARBA" id="ARBA00022857"/>
    </source>
</evidence>
<dbReference type="InterPro" id="IPR037066">
    <property type="entry name" value="Plug_dom_sf"/>
</dbReference>
<evidence type="ECO:0000256" key="10">
    <source>
        <dbReference type="ARBA" id="ARBA00023136"/>
    </source>
</evidence>
<dbReference type="Gene3D" id="2.40.170.20">
    <property type="entry name" value="TonB-dependent receptor, beta-barrel domain"/>
    <property type="match status" value="1"/>
</dbReference>
<proteinExistence type="inferred from homology"/>
<keyword evidence="7" id="KW-0460">Magnesium</keyword>
<keyword evidence="16" id="KW-1185">Reference proteome</keyword>
<evidence type="ECO:0000256" key="2">
    <source>
        <dbReference type="ARBA" id="ARBA00004442"/>
    </source>
</evidence>
<evidence type="ECO:0000256" key="5">
    <source>
        <dbReference type="ARBA" id="ARBA00022532"/>
    </source>
</evidence>
<keyword evidence="10" id="KW-0472">Membrane</keyword>
<dbReference type="GO" id="GO:0006097">
    <property type="term" value="P:glyoxylate cycle"/>
    <property type="evidence" value="ECO:0007669"/>
    <property type="project" value="UniProtKB-KW"/>
</dbReference>
<dbReference type="PANTHER" id="PTHR36999:SF1">
    <property type="entry name" value="ISOCITRATE DEHYDROGENASE (NADP(+))"/>
    <property type="match status" value="1"/>
</dbReference>
<evidence type="ECO:0000256" key="13">
    <source>
        <dbReference type="ARBA" id="ARBA00046318"/>
    </source>
</evidence>
<keyword evidence="8" id="KW-0521">NADP</keyword>
<evidence type="ECO:0000256" key="6">
    <source>
        <dbReference type="ARBA" id="ARBA00022723"/>
    </source>
</evidence>
<dbReference type="InterPro" id="IPR036942">
    <property type="entry name" value="Beta-barrel_TonB_sf"/>
</dbReference>
<dbReference type="SUPFAM" id="SSF49464">
    <property type="entry name" value="Carboxypeptidase regulatory domain-like"/>
    <property type="match status" value="1"/>
</dbReference>
<dbReference type="InterPro" id="IPR004436">
    <property type="entry name" value="Isocitrate_DH_NADP_mono"/>
</dbReference>
<keyword evidence="9" id="KW-0560">Oxidoreductase</keyword>